<organism evidence="7 8">
    <name type="scientific">Rhodococcus opacus</name>
    <name type="common">Nocardia opaca</name>
    <dbReference type="NCBI Taxonomy" id="37919"/>
    <lineage>
        <taxon>Bacteria</taxon>
        <taxon>Bacillati</taxon>
        <taxon>Actinomycetota</taxon>
        <taxon>Actinomycetes</taxon>
        <taxon>Mycobacteriales</taxon>
        <taxon>Nocardiaceae</taxon>
        <taxon>Rhodococcus</taxon>
    </lineage>
</organism>
<evidence type="ECO:0000256" key="2">
    <source>
        <dbReference type="ARBA" id="ARBA00022692"/>
    </source>
</evidence>
<dbReference type="CDD" id="cd17316">
    <property type="entry name" value="MFS_SV2_like"/>
    <property type="match status" value="1"/>
</dbReference>
<feature type="transmembrane region" description="Helical" evidence="5">
    <location>
        <begin position="321"/>
        <end position="342"/>
    </location>
</feature>
<feature type="transmembrane region" description="Helical" evidence="5">
    <location>
        <begin position="89"/>
        <end position="110"/>
    </location>
</feature>
<dbReference type="PROSITE" id="PS50850">
    <property type="entry name" value="MFS"/>
    <property type="match status" value="1"/>
</dbReference>
<dbReference type="GO" id="GO:0046943">
    <property type="term" value="F:carboxylic acid transmembrane transporter activity"/>
    <property type="evidence" value="ECO:0007669"/>
    <property type="project" value="TreeGrafter"/>
</dbReference>
<keyword evidence="4 5" id="KW-0472">Membrane</keyword>
<evidence type="ECO:0000256" key="4">
    <source>
        <dbReference type="ARBA" id="ARBA00023136"/>
    </source>
</evidence>
<dbReference type="Gene3D" id="1.20.1250.20">
    <property type="entry name" value="MFS general substrate transporter like domains"/>
    <property type="match status" value="1"/>
</dbReference>
<dbReference type="PANTHER" id="PTHR23508:SF10">
    <property type="entry name" value="CARBOXYLIC ACID TRANSPORTER PROTEIN HOMOLOG"/>
    <property type="match status" value="1"/>
</dbReference>
<dbReference type="PANTHER" id="PTHR23508">
    <property type="entry name" value="CARBOXYLIC ACID TRANSPORTER PROTEIN HOMOLOG"/>
    <property type="match status" value="1"/>
</dbReference>
<dbReference type="InterPro" id="IPR020846">
    <property type="entry name" value="MFS_dom"/>
</dbReference>
<feature type="transmembrane region" description="Helical" evidence="5">
    <location>
        <begin position="64"/>
        <end position="83"/>
    </location>
</feature>
<feature type="transmembrane region" description="Helical" evidence="5">
    <location>
        <begin position="233"/>
        <end position="255"/>
    </location>
</feature>
<evidence type="ECO:0000256" key="5">
    <source>
        <dbReference type="SAM" id="Phobius"/>
    </source>
</evidence>
<protein>
    <submittedName>
        <fullName evidence="7">MFS transporter</fullName>
    </submittedName>
</protein>
<proteinExistence type="predicted"/>
<evidence type="ECO:0000313" key="7">
    <source>
        <dbReference type="EMBL" id="PQP20022.1"/>
    </source>
</evidence>
<reference evidence="8" key="1">
    <citation type="submission" date="2018-02" db="EMBL/GenBank/DDBJ databases">
        <title>Draft genome sequencing of Rhodococcus opacus KU647198.</title>
        <authorList>
            <person name="Zheng B.-X."/>
        </authorList>
    </citation>
    <scope>NUCLEOTIDE SEQUENCE [LARGE SCALE GENOMIC DNA]</scope>
    <source>
        <strain evidence="8">04-OD7</strain>
    </source>
</reference>
<evidence type="ECO:0000256" key="3">
    <source>
        <dbReference type="ARBA" id="ARBA00022989"/>
    </source>
</evidence>
<accession>A0A2S8J0B1</accession>
<keyword evidence="2 5" id="KW-0812">Transmembrane</keyword>
<gene>
    <name evidence="7" type="ORF">C5613_29175</name>
</gene>
<dbReference type="InterPro" id="IPR005829">
    <property type="entry name" value="Sugar_transporter_CS"/>
</dbReference>
<feature type="transmembrane region" description="Helical" evidence="5">
    <location>
        <begin position="296"/>
        <end position="315"/>
    </location>
</feature>
<feature type="transmembrane region" description="Helical" evidence="5">
    <location>
        <begin position="267"/>
        <end position="289"/>
    </location>
</feature>
<dbReference type="InterPro" id="IPR011701">
    <property type="entry name" value="MFS"/>
</dbReference>
<feature type="transmembrane region" description="Helical" evidence="5">
    <location>
        <begin position="122"/>
        <end position="140"/>
    </location>
</feature>
<feature type="transmembrane region" description="Helical" evidence="5">
    <location>
        <begin position="152"/>
        <end position="173"/>
    </location>
</feature>
<dbReference type="Pfam" id="PF07690">
    <property type="entry name" value="MFS_1"/>
    <property type="match status" value="1"/>
</dbReference>
<sequence>MLAILMILEMADLNAFAYVAPTLRAQWALTVDDVAAVSAAAFLGMATGALGGGALADRFGRKRMLVLGTVFYSAASLACAFADSAGELMVYRFLVGVGLYTVTTCALTFIAEMFPQQQRGRVQALVLAVALLGIPLMSWFSRWVVPREHEGWRWVFVVGAAGLIGALIAQRYLPESIRWNEARGRAGSDAGIVARLEAESETLLNIEVEDDTASDGRATFVELARSAYAKRTIVVSIVLALSASVFYGFNAWVPLLLTEHGFSNASSLTYTSVLALAACPGALAAVLFIDRFERRTSLMIVFILCALALVVFGSASNISVTIAAGIALSFLLYCSVAIVYTYTPEIFPTRFRALGTGTANGIGRLAAFGSMFVVAAVLGNIGFTAVFVCLAVAIGFAGILIGFFGQRTRGRTIDEVASRVAQVDSAPDSQSATRV</sequence>
<comment type="caution">
    <text evidence="7">The sequence shown here is derived from an EMBL/GenBank/DDBJ whole genome shotgun (WGS) entry which is preliminary data.</text>
</comment>
<dbReference type="EMBL" id="PUIO01000042">
    <property type="protein sequence ID" value="PQP20022.1"/>
    <property type="molecule type" value="Genomic_DNA"/>
</dbReference>
<dbReference type="Proteomes" id="UP000239290">
    <property type="component" value="Unassembled WGS sequence"/>
</dbReference>
<feature type="domain" description="Major facilitator superfamily (MFS) profile" evidence="6">
    <location>
        <begin position="1"/>
        <end position="409"/>
    </location>
</feature>
<keyword evidence="3 5" id="KW-1133">Transmembrane helix</keyword>
<dbReference type="InterPro" id="IPR036259">
    <property type="entry name" value="MFS_trans_sf"/>
</dbReference>
<dbReference type="AlphaFoldDB" id="A0A2S8J0B1"/>
<evidence type="ECO:0000259" key="6">
    <source>
        <dbReference type="PROSITE" id="PS50850"/>
    </source>
</evidence>
<evidence type="ECO:0000313" key="8">
    <source>
        <dbReference type="Proteomes" id="UP000239290"/>
    </source>
</evidence>
<dbReference type="PROSITE" id="PS00216">
    <property type="entry name" value="SUGAR_TRANSPORT_1"/>
    <property type="match status" value="1"/>
</dbReference>
<name>A0A2S8J0B1_RHOOP</name>
<comment type="subcellular location">
    <subcellularLocation>
        <location evidence="1">Cell membrane</location>
        <topology evidence="1">Multi-pass membrane protein</topology>
    </subcellularLocation>
</comment>
<feature type="transmembrane region" description="Helical" evidence="5">
    <location>
        <begin position="362"/>
        <end position="379"/>
    </location>
</feature>
<feature type="transmembrane region" description="Helical" evidence="5">
    <location>
        <begin position="385"/>
        <end position="404"/>
    </location>
</feature>
<dbReference type="SUPFAM" id="SSF103473">
    <property type="entry name" value="MFS general substrate transporter"/>
    <property type="match status" value="1"/>
</dbReference>
<evidence type="ECO:0000256" key="1">
    <source>
        <dbReference type="ARBA" id="ARBA00004651"/>
    </source>
</evidence>
<feature type="transmembrane region" description="Helical" evidence="5">
    <location>
        <begin position="33"/>
        <end position="52"/>
    </location>
</feature>
<dbReference type="GO" id="GO:0005886">
    <property type="term" value="C:plasma membrane"/>
    <property type="evidence" value="ECO:0007669"/>
    <property type="project" value="UniProtKB-SubCell"/>
</dbReference>